<evidence type="ECO:0000313" key="15">
    <source>
        <dbReference type="EMBL" id="CAB5001632.1"/>
    </source>
</evidence>
<dbReference type="EMBL" id="CAFAAH010000081">
    <property type="protein sequence ID" value="CAB4794894.1"/>
    <property type="molecule type" value="Genomic_DNA"/>
</dbReference>
<keyword evidence="10" id="KW-0804">Transcription</keyword>
<keyword evidence="3" id="KW-0004">4Fe-4S</keyword>
<comment type="cofactor">
    <cofactor evidence="1">
        <name>[4Fe-4S] cluster</name>
        <dbReference type="ChEBI" id="CHEBI:49883"/>
    </cofactor>
</comment>
<dbReference type="GO" id="GO:0046872">
    <property type="term" value="F:metal ion binding"/>
    <property type="evidence" value="ECO:0007669"/>
    <property type="project" value="UniProtKB-KW"/>
</dbReference>
<dbReference type="EMBL" id="CAFBOR010000228">
    <property type="protein sequence ID" value="CAB4998911.1"/>
    <property type="molecule type" value="Genomic_DNA"/>
</dbReference>
<accession>A0A6J6XH15</accession>
<proteinExistence type="inferred from homology"/>
<dbReference type="GO" id="GO:0045892">
    <property type="term" value="P:negative regulation of DNA-templated transcription"/>
    <property type="evidence" value="ECO:0007669"/>
    <property type="project" value="TreeGrafter"/>
</dbReference>
<feature type="region of interest" description="Disordered" evidence="11">
    <location>
        <begin position="1"/>
        <end position="30"/>
    </location>
</feature>
<evidence type="ECO:0000256" key="4">
    <source>
        <dbReference type="ARBA" id="ARBA00022723"/>
    </source>
</evidence>
<evidence type="ECO:0000313" key="13">
    <source>
        <dbReference type="EMBL" id="CAB4794894.1"/>
    </source>
</evidence>
<comment type="similarity">
    <text evidence="2">Belongs to the WhiB family.</text>
</comment>
<evidence type="ECO:0000313" key="14">
    <source>
        <dbReference type="EMBL" id="CAB4998911.1"/>
    </source>
</evidence>
<dbReference type="GO" id="GO:0045454">
    <property type="term" value="P:cell redox homeostasis"/>
    <property type="evidence" value="ECO:0007669"/>
    <property type="project" value="TreeGrafter"/>
</dbReference>
<keyword evidence="4" id="KW-0479">Metal-binding</keyword>
<dbReference type="GO" id="GO:0003677">
    <property type="term" value="F:DNA binding"/>
    <property type="evidence" value="ECO:0007669"/>
    <property type="project" value="UniProtKB-KW"/>
</dbReference>
<organism evidence="13">
    <name type="scientific">freshwater metagenome</name>
    <dbReference type="NCBI Taxonomy" id="449393"/>
    <lineage>
        <taxon>unclassified sequences</taxon>
        <taxon>metagenomes</taxon>
        <taxon>ecological metagenomes</taxon>
    </lineage>
</organism>
<evidence type="ECO:0000256" key="8">
    <source>
        <dbReference type="ARBA" id="ARBA00023125"/>
    </source>
</evidence>
<dbReference type="Pfam" id="PF02467">
    <property type="entry name" value="Whib"/>
    <property type="match status" value="1"/>
</dbReference>
<keyword evidence="7" id="KW-0805">Transcription regulation</keyword>
<dbReference type="GO" id="GO:0051539">
    <property type="term" value="F:4 iron, 4 sulfur cluster binding"/>
    <property type="evidence" value="ECO:0007669"/>
    <property type="project" value="UniProtKB-KW"/>
</dbReference>
<dbReference type="PANTHER" id="PTHR38839">
    <property type="entry name" value="TRANSCRIPTIONAL REGULATOR WHID-RELATED"/>
    <property type="match status" value="1"/>
</dbReference>
<dbReference type="InterPro" id="IPR034768">
    <property type="entry name" value="4FE4S_WBL"/>
</dbReference>
<evidence type="ECO:0000256" key="9">
    <source>
        <dbReference type="ARBA" id="ARBA00023157"/>
    </source>
</evidence>
<evidence type="ECO:0000256" key="6">
    <source>
        <dbReference type="ARBA" id="ARBA00023014"/>
    </source>
</evidence>
<sequence>MNQTATTQTQNRLHPPTNQAPPETTQPWMADGLCRDHAPGTFFPSDGVGVDKARRICGECPVKEQCREYALTYRIEHGVWGGTSERERRRILRDRRLAAT</sequence>
<keyword evidence="6" id="KW-0411">Iron-sulfur</keyword>
<feature type="compositionally biased region" description="Polar residues" evidence="11">
    <location>
        <begin position="1"/>
        <end position="27"/>
    </location>
</feature>
<name>A0A6J6XH15_9ZZZZ</name>
<gene>
    <name evidence="13" type="ORF">UFOPK2996_00725</name>
    <name evidence="14" type="ORF">UFOPK3974_01383</name>
    <name evidence="15" type="ORF">UFOPK4071_00161</name>
</gene>
<reference evidence="13" key="1">
    <citation type="submission" date="2020-05" db="EMBL/GenBank/DDBJ databases">
        <authorList>
            <person name="Chiriac C."/>
            <person name="Salcher M."/>
            <person name="Ghai R."/>
            <person name="Kavagutti S V."/>
        </authorList>
    </citation>
    <scope>NUCLEOTIDE SEQUENCE</scope>
</reference>
<evidence type="ECO:0000256" key="5">
    <source>
        <dbReference type="ARBA" id="ARBA00023004"/>
    </source>
</evidence>
<dbReference type="InterPro" id="IPR003482">
    <property type="entry name" value="Whib"/>
</dbReference>
<dbReference type="AlphaFoldDB" id="A0A6J6XH15"/>
<evidence type="ECO:0000256" key="11">
    <source>
        <dbReference type="SAM" id="MobiDB-lite"/>
    </source>
</evidence>
<dbReference type="GO" id="GO:0047134">
    <property type="term" value="F:protein-disulfide reductase [NAD(P)H] activity"/>
    <property type="evidence" value="ECO:0007669"/>
    <property type="project" value="TreeGrafter"/>
</dbReference>
<evidence type="ECO:0000259" key="12">
    <source>
        <dbReference type="PROSITE" id="PS51674"/>
    </source>
</evidence>
<dbReference type="PROSITE" id="PS51674">
    <property type="entry name" value="4FE4S_WBL"/>
    <property type="match status" value="1"/>
</dbReference>
<keyword evidence="8" id="KW-0238">DNA-binding</keyword>
<evidence type="ECO:0000256" key="7">
    <source>
        <dbReference type="ARBA" id="ARBA00023015"/>
    </source>
</evidence>
<evidence type="ECO:0000256" key="10">
    <source>
        <dbReference type="ARBA" id="ARBA00023163"/>
    </source>
</evidence>
<dbReference type="EMBL" id="CAFBPF010000010">
    <property type="protein sequence ID" value="CAB5001632.1"/>
    <property type="molecule type" value="Genomic_DNA"/>
</dbReference>
<keyword evidence="9" id="KW-1015">Disulfide bond</keyword>
<evidence type="ECO:0000256" key="2">
    <source>
        <dbReference type="ARBA" id="ARBA00006597"/>
    </source>
</evidence>
<feature type="domain" description="4Fe-4S Wbl-type" evidence="12">
    <location>
        <begin position="33"/>
        <end position="90"/>
    </location>
</feature>
<dbReference type="HAMAP" id="MF_01479">
    <property type="entry name" value="WhiB"/>
    <property type="match status" value="1"/>
</dbReference>
<keyword evidence="5" id="KW-0408">Iron</keyword>
<evidence type="ECO:0000256" key="3">
    <source>
        <dbReference type="ARBA" id="ARBA00022485"/>
    </source>
</evidence>
<protein>
    <submittedName>
        <fullName evidence="13">Unannotated protein</fullName>
    </submittedName>
</protein>
<evidence type="ECO:0000256" key="1">
    <source>
        <dbReference type="ARBA" id="ARBA00001966"/>
    </source>
</evidence>